<dbReference type="EMBL" id="JBHRYC010000061">
    <property type="protein sequence ID" value="MFC3638213.1"/>
    <property type="molecule type" value="Genomic_DNA"/>
</dbReference>
<proteinExistence type="predicted"/>
<organism evidence="1 2">
    <name type="scientific">Camelimonas fluminis</name>
    <dbReference type="NCBI Taxonomy" id="1576911"/>
    <lineage>
        <taxon>Bacteria</taxon>
        <taxon>Pseudomonadati</taxon>
        <taxon>Pseudomonadota</taxon>
        <taxon>Alphaproteobacteria</taxon>
        <taxon>Hyphomicrobiales</taxon>
        <taxon>Chelatococcaceae</taxon>
        <taxon>Camelimonas</taxon>
    </lineage>
</organism>
<dbReference type="RefSeq" id="WP_191320430.1">
    <property type="nucleotide sequence ID" value="NZ_BNCG01000017.1"/>
</dbReference>
<gene>
    <name evidence="1" type="ORF">ACFONL_12665</name>
</gene>
<dbReference type="Pfam" id="PF21822">
    <property type="entry name" value="Phage_TAC_15"/>
    <property type="match status" value="1"/>
</dbReference>
<reference evidence="2" key="1">
    <citation type="journal article" date="2019" name="Int. J. Syst. Evol. Microbiol.">
        <title>The Global Catalogue of Microorganisms (GCM) 10K type strain sequencing project: providing services to taxonomists for standard genome sequencing and annotation.</title>
        <authorList>
            <consortium name="The Broad Institute Genomics Platform"/>
            <consortium name="The Broad Institute Genome Sequencing Center for Infectious Disease"/>
            <person name="Wu L."/>
            <person name="Ma J."/>
        </authorList>
    </citation>
    <scope>NUCLEOTIDE SEQUENCE [LARGE SCALE GENOMIC DNA]</scope>
    <source>
        <strain evidence="2">KCTC 42282</strain>
    </source>
</reference>
<protein>
    <submittedName>
        <fullName evidence="1">Phage tail assembly chaperone</fullName>
    </submittedName>
</protein>
<comment type="caution">
    <text evidence="1">The sequence shown here is derived from an EMBL/GenBank/DDBJ whole genome shotgun (WGS) entry which is preliminary data.</text>
</comment>
<evidence type="ECO:0000313" key="2">
    <source>
        <dbReference type="Proteomes" id="UP001595704"/>
    </source>
</evidence>
<name>A0ABV7UI51_9HYPH</name>
<keyword evidence="2" id="KW-1185">Reference proteome</keyword>
<evidence type="ECO:0000313" key="1">
    <source>
        <dbReference type="EMBL" id="MFC3638213.1"/>
    </source>
</evidence>
<accession>A0ABV7UI51</accession>
<sequence length="139" mass="14747">MSDEFELGGHKYRFTKIDARRQAHVARRLVPVVSSLADLTKVDGLSDLAALAPVAKAVASMPDADFDYVLDVCLSVTQREQAGGTGWAPIWSEGAKQIMFSDIDLAVMMQIVAKVIQGNLGNFFPGNLPGSSAAASPAP</sequence>
<dbReference type="InterPro" id="IPR049156">
    <property type="entry name" value="Phage_chap_TAC_15-like"/>
</dbReference>
<dbReference type="Proteomes" id="UP001595704">
    <property type="component" value="Unassembled WGS sequence"/>
</dbReference>